<dbReference type="EMBL" id="BTSX01000004">
    <property type="protein sequence ID" value="GMS94707.1"/>
    <property type="molecule type" value="Genomic_DNA"/>
</dbReference>
<evidence type="ECO:0000313" key="2">
    <source>
        <dbReference type="EMBL" id="GMS94707.1"/>
    </source>
</evidence>
<protein>
    <submittedName>
        <fullName evidence="2">Uncharacterized protein</fullName>
    </submittedName>
</protein>
<name>A0AAV5TJW2_9BILA</name>
<sequence length="78" mass="8945">PRLRERLAQRSMKAKAKSMIMEMDGKMSVYRSLEQQLQENHKAIVAVKYRIQMASRKRPSSDTQGGNVRKAPRIDGSN</sequence>
<dbReference type="Proteomes" id="UP001432027">
    <property type="component" value="Unassembled WGS sequence"/>
</dbReference>
<dbReference type="AlphaFoldDB" id="A0AAV5TJW2"/>
<reference evidence="2" key="1">
    <citation type="submission" date="2023-10" db="EMBL/GenBank/DDBJ databases">
        <title>Genome assembly of Pristionchus species.</title>
        <authorList>
            <person name="Yoshida K."/>
            <person name="Sommer R.J."/>
        </authorList>
    </citation>
    <scope>NUCLEOTIDE SEQUENCE</scope>
    <source>
        <strain evidence="2">RS0144</strain>
    </source>
</reference>
<accession>A0AAV5TJW2</accession>
<feature type="non-terminal residue" evidence="2">
    <location>
        <position position="1"/>
    </location>
</feature>
<gene>
    <name evidence="2" type="ORF">PENTCL1PPCAC_16882</name>
</gene>
<evidence type="ECO:0000256" key="1">
    <source>
        <dbReference type="SAM" id="MobiDB-lite"/>
    </source>
</evidence>
<comment type="caution">
    <text evidence="2">The sequence shown here is derived from an EMBL/GenBank/DDBJ whole genome shotgun (WGS) entry which is preliminary data.</text>
</comment>
<keyword evidence="3" id="KW-1185">Reference proteome</keyword>
<organism evidence="2 3">
    <name type="scientific">Pristionchus entomophagus</name>
    <dbReference type="NCBI Taxonomy" id="358040"/>
    <lineage>
        <taxon>Eukaryota</taxon>
        <taxon>Metazoa</taxon>
        <taxon>Ecdysozoa</taxon>
        <taxon>Nematoda</taxon>
        <taxon>Chromadorea</taxon>
        <taxon>Rhabditida</taxon>
        <taxon>Rhabditina</taxon>
        <taxon>Diplogasteromorpha</taxon>
        <taxon>Diplogasteroidea</taxon>
        <taxon>Neodiplogasteridae</taxon>
        <taxon>Pristionchus</taxon>
    </lineage>
</organism>
<proteinExistence type="predicted"/>
<evidence type="ECO:0000313" key="3">
    <source>
        <dbReference type="Proteomes" id="UP001432027"/>
    </source>
</evidence>
<feature type="region of interest" description="Disordered" evidence="1">
    <location>
        <begin position="54"/>
        <end position="78"/>
    </location>
</feature>